<feature type="transmembrane region" description="Helical" evidence="6">
    <location>
        <begin position="271"/>
        <end position="291"/>
    </location>
</feature>
<dbReference type="GO" id="GO:0140115">
    <property type="term" value="P:export across plasma membrane"/>
    <property type="evidence" value="ECO:0007669"/>
    <property type="project" value="UniProtKB-ARBA"/>
</dbReference>
<feature type="transmembrane region" description="Helical" evidence="6">
    <location>
        <begin position="475"/>
        <end position="497"/>
    </location>
</feature>
<keyword evidence="9" id="KW-1185">Reference proteome</keyword>
<dbReference type="RefSeq" id="XP_020046199.1">
    <property type="nucleotide sequence ID" value="XM_020193637.1"/>
</dbReference>
<dbReference type="SUPFAM" id="SSF103473">
    <property type="entry name" value="MFS general substrate transporter"/>
    <property type="match status" value="1"/>
</dbReference>
<dbReference type="CDD" id="cd17323">
    <property type="entry name" value="MFS_Tpo1_MDR_like"/>
    <property type="match status" value="1"/>
</dbReference>
<dbReference type="GeneID" id="30967273"/>
<protein>
    <submittedName>
        <fullName evidence="8">MFS general substrate transporter</fullName>
    </submittedName>
</protein>
<dbReference type="PANTHER" id="PTHR23502:SF60">
    <property type="entry name" value="MAJOR FACILITATOR SUPERFAMILY (MFS) PROFILE DOMAIN-CONTAINING PROTEIN-RELATED"/>
    <property type="match status" value="1"/>
</dbReference>
<evidence type="ECO:0000256" key="1">
    <source>
        <dbReference type="ARBA" id="ARBA00004141"/>
    </source>
</evidence>
<dbReference type="Gene3D" id="1.20.1250.20">
    <property type="entry name" value="MFS general substrate transporter like domains"/>
    <property type="match status" value="1"/>
</dbReference>
<feature type="region of interest" description="Disordered" evidence="5">
    <location>
        <begin position="1"/>
        <end position="29"/>
    </location>
</feature>
<feature type="transmembrane region" description="Helical" evidence="6">
    <location>
        <begin position="359"/>
        <end position="379"/>
    </location>
</feature>
<evidence type="ECO:0000259" key="7">
    <source>
        <dbReference type="PROSITE" id="PS50850"/>
    </source>
</evidence>
<dbReference type="GO" id="GO:0022857">
    <property type="term" value="F:transmembrane transporter activity"/>
    <property type="evidence" value="ECO:0007669"/>
    <property type="project" value="InterPro"/>
</dbReference>
<feature type="transmembrane region" description="Helical" evidence="6">
    <location>
        <begin position="543"/>
        <end position="563"/>
    </location>
</feature>
<evidence type="ECO:0000256" key="5">
    <source>
        <dbReference type="SAM" id="MobiDB-lite"/>
    </source>
</evidence>
<sequence>MDNSRRNDSSSIESVDSMPVPLNADDDIRRSSPELFKNVSRLSRNRHKELSISSNVAESLYRTISRFSAKNKQNVYNNSNNNNRILSDLESAASVPSIQSVLDSEDQFDIYNIYGEDKGPKEIDLQRQKARQTIRSVLRKRVTNLNPLVKSETIYDDEDIGENCLPTKKDGLEFADVDPELVTWDGDNDPEFPRNWPQKKKVINTILVSTYSFVSPVCSSMLAPAILKIAAEFEITNSAVRSLLVSIFVLAWAIAPLIVAPFSEIYGRRPVLNYSIWFMFAFNLGCCLAQNKTQMIIFRFLAGCGGATPLSVGAGVIGDLFEDKERNVWGGLYAIGPTLGPAVGPIIAGFVVEHLSWRWVFWIQLMINGVIAFIGLLFFRETYSPVLLKKRAKKLRKITKNPNLKTIHDIADGETVFGRFYLNITRPIKLLIFNPMVIGLGSFMALLYGLMYLLIGAFPLVWSVRYGFRIEIAGLMYITLGIGYLIGIAFWTPLTGSAYRKLVKQNNGIPKPEFRLKYLYLSGVIAPSALLVFGWSAEEKVHWMVPSISAGVFAFAVIDMFQCIQNYLIDMNPRFAASTVAAAAVFRSLFGFAFPLFSPYMFEDLGYGWGCTIFALIGFALGIPFPIYVYKNGEKLRNWTNKRMEKEQAKRDARNLERLDAKNKVEEQKVANSPIQNNEKEQKDLKNKTLKTSGSIKDEKSDNDKY</sequence>
<feature type="compositionally biased region" description="Basic and acidic residues" evidence="5">
    <location>
        <begin position="650"/>
        <end position="669"/>
    </location>
</feature>
<name>A0A1D2VE82_9ASCO</name>
<feature type="transmembrane region" description="Helical" evidence="6">
    <location>
        <begin position="518"/>
        <end position="537"/>
    </location>
</feature>
<feature type="transmembrane region" description="Helical" evidence="6">
    <location>
        <begin position="606"/>
        <end position="630"/>
    </location>
</feature>
<dbReference type="AlphaFoldDB" id="A0A1D2VE82"/>
<feature type="transmembrane region" description="Helical" evidence="6">
    <location>
        <begin position="575"/>
        <end position="594"/>
    </location>
</feature>
<evidence type="ECO:0000313" key="8">
    <source>
        <dbReference type="EMBL" id="ODV59892.1"/>
    </source>
</evidence>
<feature type="compositionally biased region" description="Basic and acidic residues" evidence="5">
    <location>
        <begin position="696"/>
        <end position="706"/>
    </location>
</feature>
<evidence type="ECO:0000256" key="2">
    <source>
        <dbReference type="ARBA" id="ARBA00022692"/>
    </source>
</evidence>
<evidence type="ECO:0000313" key="9">
    <source>
        <dbReference type="Proteomes" id="UP000095038"/>
    </source>
</evidence>
<dbReference type="InterPro" id="IPR036259">
    <property type="entry name" value="MFS_trans_sf"/>
</dbReference>
<dbReference type="InterPro" id="IPR020846">
    <property type="entry name" value="MFS_dom"/>
</dbReference>
<evidence type="ECO:0000256" key="4">
    <source>
        <dbReference type="ARBA" id="ARBA00023136"/>
    </source>
</evidence>
<feature type="compositionally biased region" description="Basic and acidic residues" evidence="5">
    <location>
        <begin position="678"/>
        <end position="687"/>
    </location>
</feature>
<dbReference type="PROSITE" id="PS00216">
    <property type="entry name" value="SUGAR_TRANSPORT_1"/>
    <property type="match status" value="1"/>
</dbReference>
<evidence type="ECO:0000256" key="3">
    <source>
        <dbReference type="ARBA" id="ARBA00022989"/>
    </source>
</evidence>
<dbReference type="OrthoDB" id="3936150at2759"/>
<dbReference type="EMBL" id="KV454484">
    <property type="protein sequence ID" value="ODV59892.1"/>
    <property type="molecule type" value="Genomic_DNA"/>
</dbReference>
<dbReference type="InterPro" id="IPR005829">
    <property type="entry name" value="Sugar_transporter_CS"/>
</dbReference>
<gene>
    <name evidence="8" type="ORF">ASCRUDRAFT_76829</name>
</gene>
<feature type="domain" description="Major facilitator superfamily (MFS) profile" evidence="7">
    <location>
        <begin position="204"/>
        <end position="634"/>
    </location>
</feature>
<organism evidence="8 9">
    <name type="scientific">Ascoidea rubescens DSM 1968</name>
    <dbReference type="NCBI Taxonomy" id="1344418"/>
    <lineage>
        <taxon>Eukaryota</taxon>
        <taxon>Fungi</taxon>
        <taxon>Dikarya</taxon>
        <taxon>Ascomycota</taxon>
        <taxon>Saccharomycotina</taxon>
        <taxon>Saccharomycetes</taxon>
        <taxon>Ascoideaceae</taxon>
        <taxon>Ascoidea</taxon>
    </lineage>
</organism>
<dbReference type="PANTHER" id="PTHR23502">
    <property type="entry name" value="MAJOR FACILITATOR SUPERFAMILY"/>
    <property type="match status" value="1"/>
</dbReference>
<accession>A0A1D2VE82</accession>
<dbReference type="GO" id="GO:0005886">
    <property type="term" value="C:plasma membrane"/>
    <property type="evidence" value="ECO:0007669"/>
    <property type="project" value="UniProtKB-ARBA"/>
</dbReference>
<dbReference type="Proteomes" id="UP000095038">
    <property type="component" value="Unassembled WGS sequence"/>
</dbReference>
<dbReference type="GO" id="GO:0042908">
    <property type="term" value="P:xenobiotic transport"/>
    <property type="evidence" value="ECO:0007669"/>
    <property type="project" value="UniProtKB-ARBA"/>
</dbReference>
<keyword evidence="3 6" id="KW-1133">Transmembrane helix</keyword>
<dbReference type="InterPro" id="IPR011701">
    <property type="entry name" value="MFS"/>
</dbReference>
<feature type="transmembrane region" description="Helical" evidence="6">
    <location>
        <begin position="202"/>
        <end position="227"/>
    </location>
</feature>
<feature type="transmembrane region" description="Helical" evidence="6">
    <location>
        <begin position="297"/>
        <end position="321"/>
    </location>
</feature>
<keyword evidence="2 6" id="KW-0812">Transmembrane</keyword>
<dbReference type="FunFam" id="1.20.1250.20:FF:000011">
    <property type="entry name" value="MFS multidrug transporter, putative"/>
    <property type="match status" value="1"/>
</dbReference>
<dbReference type="PROSITE" id="PS50850">
    <property type="entry name" value="MFS"/>
    <property type="match status" value="1"/>
</dbReference>
<dbReference type="Pfam" id="PF07690">
    <property type="entry name" value="MFS_1"/>
    <property type="match status" value="1"/>
</dbReference>
<comment type="subcellular location">
    <subcellularLocation>
        <location evidence="1">Membrane</location>
        <topology evidence="1">Multi-pass membrane protein</topology>
    </subcellularLocation>
</comment>
<evidence type="ECO:0000256" key="6">
    <source>
        <dbReference type="SAM" id="Phobius"/>
    </source>
</evidence>
<dbReference type="InParanoid" id="A0A1D2VE82"/>
<feature type="region of interest" description="Disordered" evidence="5">
    <location>
        <begin position="650"/>
        <end position="706"/>
    </location>
</feature>
<feature type="transmembrane region" description="Helical" evidence="6">
    <location>
        <begin position="239"/>
        <end position="259"/>
    </location>
</feature>
<keyword evidence="4 6" id="KW-0472">Membrane</keyword>
<feature type="transmembrane region" description="Helical" evidence="6">
    <location>
        <begin position="328"/>
        <end position="347"/>
    </location>
</feature>
<reference evidence="9" key="1">
    <citation type="submission" date="2016-05" db="EMBL/GenBank/DDBJ databases">
        <title>Comparative genomics of biotechnologically important yeasts.</title>
        <authorList>
            <consortium name="DOE Joint Genome Institute"/>
            <person name="Riley R."/>
            <person name="Haridas S."/>
            <person name="Wolfe K.H."/>
            <person name="Lopes M.R."/>
            <person name="Hittinger C.T."/>
            <person name="Goker M."/>
            <person name="Salamov A."/>
            <person name="Wisecaver J."/>
            <person name="Long T.M."/>
            <person name="Aerts A.L."/>
            <person name="Barry K."/>
            <person name="Choi C."/>
            <person name="Clum A."/>
            <person name="Coughlan A.Y."/>
            <person name="Deshpande S."/>
            <person name="Douglass A.P."/>
            <person name="Hanson S.J."/>
            <person name="Klenk H.-P."/>
            <person name="Labutti K."/>
            <person name="Lapidus A."/>
            <person name="Lindquist E."/>
            <person name="Lipzen A."/>
            <person name="Meier-Kolthoff J.P."/>
            <person name="Ohm R.A."/>
            <person name="Otillar R.P."/>
            <person name="Pangilinan J."/>
            <person name="Peng Y."/>
            <person name="Rokas A."/>
            <person name="Rosa C.A."/>
            <person name="Scheuner C."/>
            <person name="Sibirny A.A."/>
            <person name="Slot J.C."/>
            <person name="Stielow J.B."/>
            <person name="Sun H."/>
            <person name="Kurtzman C.P."/>
            <person name="Blackwell M."/>
            <person name="Grigoriev I.V."/>
            <person name="Jeffries T.W."/>
        </authorList>
    </citation>
    <scope>NUCLEOTIDE SEQUENCE [LARGE SCALE GENOMIC DNA]</scope>
    <source>
        <strain evidence="9">DSM 1968</strain>
    </source>
</reference>
<dbReference type="STRING" id="1344418.A0A1D2VE82"/>
<proteinExistence type="predicted"/>
<feature type="transmembrane region" description="Helical" evidence="6">
    <location>
        <begin position="430"/>
        <end position="455"/>
    </location>
</feature>